<evidence type="ECO:0000313" key="4">
    <source>
        <dbReference type="Proteomes" id="UP000184204"/>
    </source>
</evidence>
<evidence type="ECO:0000313" key="1">
    <source>
        <dbReference type="EMBL" id="AMJ42061.1"/>
    </source>
</evidence>
<evidence type="ECO:0000313" key="3">
    <source>
        <dbReference type="Proteomes" id="UP000068026"/>
    </source>
</evidence>
<gene>
    <name evidence="1" type="ORF">CPRO_25130</name>
    <name evidence="2" type="ORF">SAMN02745151_00882</name>
</gene>
<organism evidence="2 4">
    <name type="scientific">Anaerotignum propionicum DSM 1682</name>
    <dbReference type="NCBI Taxonomy" id="991789"/>
    <lineage>
        <taxon>Bacteria</taxon>
        <taxon>Bacillati</taxon>
        <taxon>Bacillota</taxon>
        <taxon>Clostridia</taxon>
        <taxon>Lachnospirales</taxon>
        <taxon>Anaerotignaceae</taxon>
        <taxon>Anaerotignum</taxon>
    </lineage>
</organism>
<dbReference type="OrthoDB" id="1734503at2"/>
<reference evidence="2" key="4">
    <citation type="submission" date="2016-11" db="EMBL/GenBank/DDBJ databases">
        <authorList>
            <person name="Varghese N."/>
            <person name="Submissions S."/>
        </authorList>
    </citation>
    <scope>NUCLEOTIDE SEQUENCE</scope>
    <source>
        <strain evidence="2">DSM 1682</strain>
    </source>
</reference>
<evidence type="ECO:0008006" key="5">
    <source>
        <dbReference type="Google" id="ProtNLM"/>
    </source>
</evidence>
<sequence length="79" mass="9332">MITIFNRKELFITYSLEKQAEIRNLLSAHKIEYTISTMGNTWQANSRGFDINTLAQIEYKIYVKKEDYEKAVFFLNADT</sequence>
<keyword evidence="3" id="KW-1185">Reference proteome</keyword>
<dbReference type="Proteomes" id="UP000068026">
    <property type="component" value="Chromosome"/>
</dbReference>
<dbReference type="KEGG" id="cpro:CPRO_25130"/>
<protein>
    <recommendedName>
        <fullName evidence="5">DUF2007 domain-containing protein</fullName>
    </recommendedName>
</protein>
<name>A0A0X8VAJ8_ANAPI</name>
<reference evidence="3" key="2">
    <citation type="submission" date="2016-01" db="EMBL/GenBank/DDBJ databases">
        <authorList>
            <person name="Poehlein A."/>
            <person name="Schlien K."/>
            <person name="Gottschalk G."/>
            <person name="Buckel W."/>
            <person name="Daniel R."/>
        </authorList>
    </citation>
    <scope>NUCLEOTIDE SEQUENCE [LARGE SCALE GENOMIC DNA]</scope>
    <source>
        <strain evidence="3">X2</strain>
    </source>
</reference>
<dbReference type="EMBL" id="CP014223">
    <property type="protein sequence ID" value="AMJ42061.1"/>
    <property type="molecule type" value="Genomic_DNA"/>
</dbReference>
<dbReference type="AlphaFoldDB" id="A0A0X8VAJ8"/>
<reference evidence="1 3" key="1">
    <citation type="journal article" date="2016" name="Genome Announc.">
        <title>Complete Genome Sequence of the Amino Acid-Fermenting Clostridium propionicum X2 (DSM 1682).</title>
        <authorList>
            <person name="Poehlein A."/>
            <person name="Schlien K."/>
            <person name="Chowdhury N.P."/>
            <person name="Gottschalk G."/>
            <person name="Buckel W."/>
            <person name="Daniel R."/>
        </authorList>
    </citation>
    <scope>NUCLEOTIDE SEQUENCE [LARGE SCALE GENOMIC DNA]</scope>
    <source>
        <strain evidence="1 3">X2</strain>
    </source>
</reference>
<dbReference type="Proteomes" id="UP000184204">
    <property type="component" value="Unassembled WGS sequence"/>
</dbReference>
<evidence type="ECO:0000313" key="2">
    <source>
        <dbReference type="EMBL" id="SHE50558.1"/>
    </source>
</evidence>
<dbReference type="EMBL" id="FQUA01000003">
    <property type="protein sequence ID" value="SHE50558.1"/>
    <property type="molecule type" value="Genomic_DNA"/>
</dbReference>
<reference evidence="4" key="3">
    <citation type="submission" date="2016-11" db="EMBL/GenBank/DDBJ databases">
        <authorList>
            <person name="Jaros S."/>
            <person name="Januszkiewicz K."/>
            <person name="Wedrychowicz H."/>
        </authorList>
    </citation>
    <scope>NUCLEOTIDE SEQUENCE [LARGE SCALE GENOMIC DNA]</scope>
    <source>
        <strain evidence="4">DSM 1682</strain>
    </source>
</reference>
<dbReference type="RefSeq" id="WP_066052274.1">
    <property type="nucleotide sequence ID" value="NZ_CP014223.1"/>
</dbReference>
<accession>A0A0X8VAJ8</accession>
<proteinExistence type="predicted"/>